<evidence type="ECO:0000256" key="7">
    <source>
        <dbReference type="HAMAP-Rule" id="MF_00169"/>
    </source>
</evidence>
<comment type="caution">
    <text evidence="7">Lacks conserved residue(s) required for the propagation of feature annotation.</text>
</comment>
<protein>
    <recommendedName>
        <fullName evidence="5 7">3-dehydroquinate dehydratase</fullName>
        <shortName evidence="7">3-dehydroquinase</shortName>
        <ecNumber evidence="5 7">4.2.1.10</ecNumber>
    </recommendedName>
    <alternativeName>
        <fullName evidence="7">Type II DHQase</fullName>
    </alternativeName>
</protein>
<evidence type="ECO:0000256" key="2">
    <source>
        <dbReference type="ARBA" id="ARBA00004902"/>
    </source>
</evidence>
<evidence type="ECO:0000313" key="11">
    <source>
        <dbReference type="EMBL" id="RNB60838.1"/>
    </source>
</evidence>
<dbReference type="EMBL" id="BJOD01000004">
    <property type="protein sequence ID" value="GED24498.1"/>
    <property type="molecule type" value="Genomic_DNA"/>
</dbReference>
<sequence>MRIAIVNGPNMNLLGLRETAIYGTVTWKQIEDRLYRLAGELQVDVLFFQSNHEGEIVDFFQQQLHDLDGVVLNPAGFSKTGYSILDALAAVGVPYIEVHMSNIFERGGWHAESIFFANAVGHVIGLKANVYELGLRGIAQYVKEQRTSISGKEWRTGAH</sequence>
<dbReference type="PIRSF" id="PIRSF001399">
    <property type="entry name" value="DHquinase_II"/>
    <property type="match status" value="1"/>
</dbReference>
<comment type="pathway">
    <text evidence="2 7">Metabolic intermediate biosynthesis; chorismate biosynthesis; chorismate from D-erythrose 4-phosphate and phosphoenolpyruvate: step 3/7.</text>
</comment>
<dbReference type="Proteomes" id="UP000317180">
    <property type="component" value="Unassembled WGS sequence"/>
</dbReference>
<dbReference type="HAMAP" id="MF_00169">
    <property type="entry name" value="AroQ"/>
    <property type="match status" value="1"/>
</dbReference>
<comment type="catalytic activity">
    <reaction evidence="1 7">
        <text>3-dehydroquinate = 3-dehydroshikimate + H2O</text>
        <dbReference type="Rhea" id="RHEA:21096"/>
        <dbReference type="ChEBI" id="CHEBI:15377"/>
        <dbReference type="ChEBI" id="CHEBI:16630"/>
        <dbReference type="ChEBI" id="CHEBI:32364"/>
        <dbReference type="EC" id="4.2.1.10"/>
    </reaction>
</comment>
<reference evidence="10 13" key="2">
    <citation type="submission" date="2019-06" db="EMBL/GenBank/DDBJ databases">
        <title>Whole genome shotgun sequence of Brevibacillus agri NBRC 15538.</title>
        <authorList>
            <person name="Hosoyama A."/>
            <person name="Uohara A."/>
            <person name="Ohji S."/>
            <person name="Ichikawa N."/>
        </authorList>
    </citation>
    <scope>NUCLEOTIDE SEQUENCE [LARGE SCALE GENOMIC DNA]</scope>
    <source>
        <strain evidence="10 13">NBRC 15538</strain>
    </source>
</reference>
<dbReference type="SUPFAM" id="SSF52304">
    <property type="entry name" value="Type II 3-dehydroquinate dehydratase"/>
    <property type="match status" value="1"/>
</dbReference>
<keyword evidence="7" id="KW-0057">Aromatic amino acid biosynthesis</keyword>
<dbReference type="GO" id="GO:0019631">
    <property type="term" value="P:quinate catabolic process"/>
    <property type="evidence" value="ECO:0007669"/>
    <property type="project" value="TreeGrafter"/>
</dbReference>
<feature type="binding site" evidence="7">
    <location>
        <position position="86"/>
    </location>
    <ligand>
        <name>substrate</name>
    </ligand>
</feature>
<feature type="binding site" evidence="7">
    <location>
        <position position="73"/>
    </location>
    <ligand>
        <name>substrate</name>
    </ligand>
</feature>
<evidence type="ECO:0000256" key="4">
    <source>
        <dbReference type="ARBA" id="ARBA00011193"/>
    </source>
</evidence>
<keyword evidence="6 7" id="KW-0456">Lyase</keyword>
<dbReference type="RefSeq" id="WP_025848612.1">
    <property type="nucleotide sequence ID" value="NZ_BJOD01000004.1"/>
</dbReference>
<reference evidence="11 12" key="1">
    <citation type="submission" date="2018-10" db="EMBL/GenBank/DDBJ databases">
        <title>Phylogenomics of Brevibacillus.</title>
        <authorList>
            <person name="Dunlap C."/>
        </authorList>
    </citation>
    <scope>NUCLEOTIDE SEQUENCE [LARGE SCALE GENOMIC DNA]</scope>
    <source>
        <strain evidence="11 12">NRRL NRS 1219</strain>
    </source>
</reference>
<dbReference type="UniPathway" id="UPA00053">
    <property type="reaction ID" value="UER00086"/>
</dbReference>
<dbReference type="CDD" id="cd00466">
    <property type="entry name" value="DHQase_II"/>
    <property type="match status" value="1"/>
</dbReference>
<dbReference type="GO" id="GO:0008652">
    <property type="term" value="P:amino acid biosynthetic process"/>
    <property type="evidence" value="ECO:0007669"/>
    <property type="project" value="UniProtKB-KW"/>
</dbReference>
<dbReference type="NCBIfam" id="NF003805">
    <property type="entry name" value="PRK05395.1-2"/>
    <property type="match status" value="1"/>
</dbReference>
<dbReference type="Proteomes" id="UP000276178">
    <property type="component" value="Unassembled WGS sequence"/>
</dbReference>
<organism evidence="11 12">
    <name type="scientific">Brevibacillus agri</name>
    <dbReference type="NCBI Taxonomy" id="51101"/>
    <lineage>
        <taxon>Bacteria</taxon>
        <taxon>Bacillati</taxon>
        <taxon>Bacillota</taxon>
        <taxon>Bacilli</taxon>
        <taxon>Bacillales</taxon>
        <taxon>Paenibacillaceae</taxon>
        <taxon>Brevibacillus</taxon>
    </lineage>
</organism>
<feature type="active site" description="Proton donor" evidence="7 8">
    <location>
        <position position="99"/>
    </location>
</feature>
<keyword evidence="13" id="KW-1185">Reference proteome</keyword>
<evidence type="ECO:0000256" key="8">
    <source>
        <dbReference type="PIRSR" id="PIRSR001399-1"/>
    </source>
</evidence>
<dbReference type="AlphaFoldDB" id="A0A3M8BBP5"/>
<evidence type="ECO:0000256" key="5">
    <source>
        <dbReference type="ARBA" id="ARBA00012060"/>
    </source>
</evidence>
<dbReference type="EMBL" id="RHHN01000008">
    <property type="protein sequence ID" value="RNB60838.1"/>
    <property type="molecule type" value="Genomic_DNA"/>
</dbReference>
<dbReference type="PANTHER" id="PTHR21272">
    <property type="entry name" value="CATABOLIC 3-DEHYDROQUINASE"/>
    <property type="match status" value="1"/>
</dbReference>
<dbReference type="Gene3D" id="3.40.50.9100">
    <property type="entry name" value="Dehydroquinase, class II"/>
    <property type="match status" value="1"/>
</dbReference>
<evidence type="ECO:0000256" key="6">
    <source>
        <dbReference type="ARBA" id="ARBA00023239"/>
    </source>
</evidence>
<dbReference type="InterPro" id="IPR036441">
    <property type="entry name" value="DHquinase_II_sf"/>
</dbReference>
<dbReference type="GO" id="GO:0009423">
    <property type="term" value="P:chorismate biosynthetic process"/>
    <property type="evidence" value="ECO:0007669"/>
    <property type="project" value="UniProtKB-UniRule"/>
</dbReference>
<dbReference type="GO" id="GO:0003855">
    <property type="term" value="F:3-dehydroquinate dehydratase activity"/>
    <property type="evidence" value="ECO:0007669"/>
    <property type="project" value="UniProtKB-UniRule"/>
</dbReference>
<dbReference type="OrthoDB" id="9790793at2"/>
<dbReference type="GeneID" id="82811597"/>
<gene>
    <name evidence="7" type="primary">aroQ</name>
    <name evidence="10" type="synonym">aroQ_2</name>
    <name evidence="10" type="ORF">BAG01nite_06000</name>
    <name evidence="11" type="ORF">EB820_01525</name>
</gene>
<comment type="subunit">
    <text evidence="4 7">Homododecamer.</text>
</comment>
<dbReference type="NCBIfam" id="NF003807">
    <property type="entry name" value="PRK05395.1-4"/>
    <property type="match status" value="1"/>
</dbReference>
<feature type="active site" description="Proton acceptor" evidence="7 8">
    <location>
        <position position="22"/>
    </location>
</feature>
<proteinExistence type="inferred from homology"/>
<dbReference type="InterPro" id="IPR001874">
    <property type="entry name" value="DHquinase_II"/>
</dbReference>
<evidence type="ECO:0000313" key="10">
    <source>
        <dbReference type="EMBL" id="GED24498.1"/>
    </source>
</evidence>
<evidence type="ECO:0000256" key="3">
    <source>
        <dbReference type="ARBA" id="ARBA00011037"/>
    </source>
</evidence>
<dbReference type="Pfam" id="PF01220">
    <property type="entry name" value="DHquinase_II"/>
    <property type="match status" value="1"/>
</dbReference>
<accession>A0A3M8BBP5</accession>
<comment type="caution">
    <text evidence="11">The sequence shown here is derived from an EMBL/GenBank/DDBJ whole genome shotgun (WGS) entry which is preliminary data.</text>
</comment>
<keyword evidence="7" id="KW-0028">Amino-acid biosynthesis</keyword>
<dbReference type="PANTHER" id="PTHR21272:SF3">
    <property type="entry name" value="CATABOLIC 3-DEHYDROQUINASE"/>
    <property type="match status" value="1"/>
</dbReference>
<comment type="function">
    <text evidence="7">Catalyzes a trans-dehydration via an enolate intermediate.</text>
</comment>
<evidence type="ECO:0000313" key="13">
    <source>
        <dbReference type="Proteomes" id="UP000317180"/>
    </source>
</evidence>
<feature type="site" description="Transition state stabilizer" evidence="7 9">
    <location>
        <position position="17"/>
    </location>
</feature>
<dbReference type="GO" id="GO:0009073">
    <property type="term" value="P:aromatic amino acid family biosynthetic process"/>
    <property type="evidence" value="ECO:0007669"/>
    <property type="project" value="UniProtKB-KW"/>
</dbReference>
<comment type="similarity">
    <text evidence="3 7">Belongs to the type-II 3-dehydroquinase family.</text>
</comment>
<feature type="binding site" evidence="7">
    <location>
        <begin position="100"/>
        <end position="101"/>
    </location>
    <ligand>
        <name>substrate</name>
    </ligand>
</feature>
<evidence type="ECO:0000256" key="9">
    <source>
        <dbReference type="PIRSR" id="PIRSR001399-3"/>
    </source>
</evidence>
<evidence type="ECO:0000313" key="12">
    <source>
        <dbReference type="Proteomes" id="UP000276178"/>
    </source>
</evidence>
<evidence type="ECO:0000256" key="1">
    <source>
        <dbReference type="ARBA" id="ARBA00001864"/>
    </source>
</evidence>
<dbReference type="EC" id="4.2.1.10" evidence="5 7"/>
<name>A0A3M8BBP5_9BACL</name>